<accession>W9HPT6</accession>
<reference evidence="3 4" key="1">
    <citation type="submission" date="2011-06" db="EMBL/GenBank/DDBJ databases">
        <title>The Genome Sequence of Fusarium oxysporum FOSC 3-a.</title>
        <authorList>
            <consortium name="The Broad Institute Genome Sequencing Platform"/>
            <person name="Ma L.-J."/>
            <person name="Gale L.R."/>
            <person name="Schwartz D.C."/>
            <person name="Zhou S."/>
            <person name="Corby-Kistler H."/>
            <person name="Young S.K."/>
            <person name="Zeng Q."/>
            <person name="Gargeya S."/>
            <person name="Fitzgerald M."/>
            <person name="Haas B."/>
            <person name="Abouelleil A."/>
            <person name="Alvarado L."/>
            <person name="Arachchi H.M."/>
            <person name="Berlin A."/>
            <person name="Brown A."/>
            <person name="Chapman S.B."/>
            <person name="Chen Z."/>
            <person name="Dunbar C."/>
            <person name="Freedman E."/>
            <person name="Gearin G."/>
            <person name="Gellesch M."/>
            <person name="Goldberg J."/>
            <person name="Griggs A."/>
            <person name="Gujja S."/>
            <person name="Heiman D."/>
            <person name="Howarth C."/>
            <person name="Larson L."/>
            <person name="Lui A."/>
            <person name="MacDonald P.J.P."/>
            <person name="Mehta T."/>
            <person name="Montmayeur A."/>
            <person name="Murphy C."/>
            <person name="Neiman D."/>
            <person name="Pearson M."/>
            <person name="Priest M."/>
            <person name="Roberts A."/>
            <person name="Saif S."/>
            <person name="Shea T."/>
            <person name="Shenoy N."/>
            <person name="Sisk P."/>
            <person name="Stolte C."/>
            <person name="Sykes S."/>
            <person name="Wortman J."/>
            <person name="Nusbaum C."/>
            <person name="Birren B."/>
        </authorList>
    </citation>
    <scope>NUCLEOTIDE SEQUENCE [LARGE SCALE GENOMIC DNA]</scope>
    <source>
        <strain evidence="4">FOSC 3-a</strain>
    </source>
</reference>
<dbReference type="GO" id="GO:0008061">
    <property type="term" value="F:chitin binding"/>
    <property type="evidence" value="ECO:0007669"/>
    <property type="project" value="InterPro"/>
</dbReference>
<keyword evidence="1" id="KW-0732">Signal</keyword>
<dbReference type="EMBL" id="JH717848">
    <property type="protein sequence ID" value="EWY82869.1"/>
    <property type="molecule type" value="Genomic_DNA"/>
</dbReference>
<evidence type="ECO:0000259" key="2">
    <source>
        <dbReference type="Pfam" id="PF03427"/>
    </source>
</evidence>
<name>W9HPT6_FUSOX</name>
<dbReference type="Proteomes" id="UP000030753">
    <property type="component" value="Unassembled WGS sequence"/>
</dbReference>
<feature type="domain" description="Carbohydrate-binding module family 19" evidence="2">
    <location>
        <begin position="8"/>
        <end position="59"/>
    </location>
</feature>
<sequence length="86" mass="9048">MKLIPLLTMAAFAAAVPARKGCTPGTYSCTADLKGWQVCNVDRTWVFAGACPPKTACLFNKQNGSPYCVPPGFHISRPFLAGIGSG</sequence>
<dbReference type="HOGENOM" id="CLU_186261_0_0_1"/>
<dbReference type="AlphaFoldDB" id="W9HPT6"/>
<evidence type="ECO:0000313" key="3">
    <source>
        <dbReference type="EMBL" id="EWY82869.1"/>
    </source>
</evidence>
<dbReference type="GO" id="GO:0006032">
    <property type="term" value="P:chitin catabolic process"/>
    <property type="evidence" value="ECO:0007669"/>
    <property type="project" value="InterPro"/>
</dbReference>
<organism evidence="3 4">
    <name type="scientific">Fusarium oxysporum NRRL 32931</name>
    <dbReference type="NCBI Taxonomy" id="660029"/>
    <lineage>
        <taxon>Eukaryota</taxon>
        <taxon>Fungi</taxon>
        <taxon>Dikarya</taxon>
        <taxon>Ascomycota</taxon>
        <taxon>Pezizomycotina</taxon>
        <taxon>Sordariomycetes</taxon>
        <taxon>Hypocreomycetidae</taxon>
        <taxon>Hypocreales</taxon>
        <taxon>Nectriaceae</taxon>
        <taxon>Fusarium</taxon>
        <taxon>Fusarium oxysporum species complex</taxon>
    </lineage>
</organism>
<evidence type="ECO:0000256" key="1">
    <source>
        <dbReference type="SAM" id="SignalP"/>
    </source>
</evidence>
<protein>
    <recommendedName>
        <fullName evidence="2">Carbohydrate-binding module family 19 domain-containing protein</fullName>
    </recommendedName>
</protein>
<dbReference type="InterPro" id="IPR005089">
    <property type="entry name" value="CBM19"/>
</dbReference>
<feature type="chain" id="PRO_5004924066" description="Carbohydrate-binding module family 19 domain-containing protein" evidence="1">
    <location>
        <begin position="19"/>
        <end position="86"/>
    </location>
</feature>
<proteinExistence type="predicted"/>
<gene>
    <name evidence="3" type="ORF">FOYG_14956</name>
</gene>
<feature type="signal peptide" evidence="1">
    <location>
        <begin position="1"/>
        <end position="18"/>
    </location>
</feature>
<evidence type="ECO:0000313" key="4">
    <source>
        <dbReference type="Proteomes" id="UP000030753"/>
    </source>
</evidence>
<dbReference type="OrthoDB" id="4611802at2759"/>
<dbReference type="Pfam" id="PF03427">
    <property type="entry name" value="CBM_19"/>
    <property type="match status" value="1"/>
</dbReference>